<keyword evidence="4" id="KW-0378">Hydrolase</keyword>
<dbReference type="SUPFAM" id="SSF52540">
    <property type="entry name" value="P-loop containing nucleoside triphosphate hydrolases"/>
    <property type="match status" value="1"/>
</dbReference>
<dbReference type="SMART" id="SM00382">
    <property type="entry name" value="AAA"/>
    <property type="match status" value="1"/>
</dbReference>
<dbReference type="Proteomes" id="UP000223606">
    <property type="component" value="Chromosome 1"/>
</dbReference>
<evidence type="ECO:0000313" key="4">
    <source>
        <dbReference type="EMBL" id="SON54465.1"/>
    </source>
</evidence>
<dbReference type="EC" id="3.6.3.-" evidence="4"/>
<evidence type="ECO:0000256" key="1">
    <source>
        <dbReference type="ARBA" id="ARBA00022741"/>
    </source>
</evidence>
<dbReference type="InterPro" id="IPR003439">
    <property type="entry name" value="ABC_transporter-like_ATP-bd"/>
</dbReference>
<keyword evidence="1" id="KW-0547">Nucleotide-binding</keyword>
<dbReference type="Pfam" id="PF00005">
    <property type="entry name" value="ABC_tran"/>
    <property type="match status" value="1"/>
</dbReference>
<dbReference type="PROSITE" id="PS50893">
    <property type="entry name" value="ABC_TRANSPORTER_2"/>
    <property type="match status" value="1"/>
</dbReference>
<accession>A0A2C9D4P4</accession>
<dbReference type="Gene3D" id="3.40.50.300">
    <property type="entry name" value="P-loop containing nucleotide triphosphate hydrolases"/>
    <property type="match status" value="1"/>
</dbReference>
<dbReference type="NCBIfam" id="TIGR03864">
    <property type="entry name" value="PQQ_ABC_ATP"/>
    <property type="match status" value="1"/>
</dbReference>
<reference evidence="5" key="1">
    <citation type="submission" date="2017-09" db="EMBL/GenBank/DDBJ databases">
        <title>Genome sequence of Nannocystis excedens DSM 71.</title>
        <authorList>
            <person name="Blom J."/>
        </authorList>
    </citation>
    <scope>NUCLEOTIDE SEQUENCE [LARGE SCALE GENOMIC DNA]</scope>
    <source>
        <strain evidence="5">type strain: E19</strain>
    </source>
</reference>
<evidence type="ECO:0000313" key="5">
    <source>
        <dbReference type="Proteomes" id="UP000223606"/>
    </source>
</evidence>
<dbReference type="GO" id="GO:0016887">
    <property type="term" value="F:ATP hydrolysis activity"/>
    <property type="evidence" value="ECO:0007669"/>
    <property type="project" value="InterPro"/>
</dbReference>
<dbReference type="InterPro" id="IPR022467">
    <property type="entry name" value="ABC_transprt_ATP-bd_su_PQQ"/>
</dbReference>
<organism evidence="4 5">
    <name type="scientific">Hartmannibacter diazotrophicus</name>
    <dbReference type="NCBI Taxonomy" id="1482074"/>
    <lineage>
        <taxon>Bacteria</taxon>
        <taxon>Pseudomonadati</taxon>
        <taxon>Pseudomonadota</taxon>
        <taxon>Alphaproteobacteria</taxon>
        <taxon>Hyphomicrobiales</taxon>
        <taxon>Pleomorphomonadaceae</taxon>
        <taxon>Hartmannibacter</taxon>
    </lineage>
</organism>
<keyword evidence="2 4" id="KW-0067">ATP-binding</keyword>
<evidence type="ECO:0000256" key="2">
    <source>
        <dbReference type="ARBA" id="ARBA00022840"/>
    </source>
</evidence>
<feature type="domain" description="ABC transporter" evidence="3">
    <location>
        <begin position="14"/>
        <end position="244"/>
    </location>
</feature>
<dbReference type="InterPro" id="IPR027417">
    <property type="entry name" value="P-loop_NTPase"/>
</dbReference>
<evidence type="ECO:0000259" key="3">
    <source>
        <dbReference type="PROSITE" id="PS50893"/>
    </source>
</evidence>
<dbReference type="InterPro" id="IPR003593">
    <property type="entry name" value="AAA+_ATPase"/>
</dbReference>
<dbReference type="EMBL" id="LT960614">
    <property type="protein sequence ID" value="SON54465.1"/>
    <property type="molecule type" value="Genomic_DNA"/>
</dbReference>
<keyword evidence="5" id="KW-1185">Reference proteome</keyword>
<gene>
    <name evidence="4" type="primary">drrA_1</name>
    <name evidence="4" type="ORF">HDIA_0924</name>
</gene>
<sequence length="262" mass="28658">MVDTALEEADGIALDITGLSYAYGARKALDNVSFTVRSGRFTALLGPNGAGKSTLFSLITRLFDTREGSISIAGKSLHDHGASALSPLGVVFQQTTLDLDLSVRQNLRYFARLRGMSMRDANRRIEEELTRFDMADRAKEKVRNLNGGHRRRVEIARALLHDPQVVLLDEPTVGLDVPSRKAIVEYVHQLARERGIALLWATHLIDEIRSDDDLVVLHQGRVVDKGRTSDVIARSGAADLDGAFARLTGRPPANEIPAGDAP</sequence>
<dbReference type="PANTHER" id="PTHR43038">
    <property type="entry name" value="ATP-BINDING CASSETTE, SUB-FAMILY H, MEMBER 1"/>
    <property type="match status" value="1"/>
</dbReference>
<protein>
    <submittedName>
        <fullName evidence="4">Doxorubicin resistance ATP-binding protein DrrA</fullName>
        <ecNumber evidence="4">3.6.3.-</ecNumber>
    </submittedName>
</protein>
<dbReference type="AlphaFoldDB" id="A0A2C9D4P4"/>
<dbReference type="RefSeq" id="WP_099554810.1">
    <property type="nucleotide sequence ID" value="NZ_LT960614.1"/>
</dbReference>
<proteinExistence type="predicted"/>
<dbReference type="GO" id="GO:0005524">
    <property type="term" value="F:ATP binding"/>
    <property type="evidence" value="ECO:0007669"/>
    <property type="project" value="UniProtKB-KW"/>
</dbReference>
<dbReference type="KEGG" id="hdi:HDIA_0924"/>
<dbReference type="PANTHER" id="PTHR43038:SF3">
    <property type="entry name" value="ABC TRANSPORTER G FAMILY MEMBER 20 ISOFORM X1"/>
    <property type="match status" value="1"/>
</dbReference>
<dbReference type="OrthoDB" id="9778547at2"/>
<name>A0A2C9D4P4_9HYPH</name>